<evidence type="ECO:0000313" key="1">
    <source>
        <dbReference type="EMBL" id="RYC80227.1"/>
    </source>
</evidence>
<protein>
    <submittedName>
        <fullName evidence="1">Uncharacterized protein</fullName>
    </submittedName>
</protein>
<dbReference type="AlphaFoldDB" id="A0A4Q2V8E3"/>
<reference evidence="1 2" key="1">
    <citation type="submission" date="2016-12" db="EMBL/GenBank/DDBJ databases">
        <title>Draft genome sequence of Fusarium oxysporum causing rot on Narcissus.</title>
        <authorList>
            <person name="Armitage A.D."/>
            <person name="Taylor A."/>
            <person name="Clarkson J.P."/>
            <person name="Harrison R.J."/>
            <person name="Jackson A.C."/>
        </authorList>
    </citation>
    <scope>NUCLEOTIDE SEQUENCE [LARGE SCALE GENOMIC DNA]</scope>
    <source>
        <strain evidence="1 2">N139</strain>
    </source>
</reference>
<evidence type="ECO:0000313" key="2">
    <source>
        <dbReference type="Proteomes" id="UP000290540"/>
    </source>
</evidence>
<comment type="caution">
    <text evidence="1">The sequence shown here is derived from an EMBL/GenBank/DDBJ whole genome shotgun (WGS) entry which is preliminary data.</text>
</comment>
<dbReference type="Proteomes" id="UP000290540">
    <property type="component" value="Unassembled WGS sequence"/>
</dbReference>
<sequence length="205" mass="22570">MQNDQNIYQFEFADNPEQQQQDDIAALLAPPDDMSQNSIAVSDTLHNTLMVSPFQFSAPPAPASQTAHIQHDCECTRFSDWSSEELLAPFNSPGSGSSHAVQFDRALTPKPMNSSLGIPISSAALHPIFPHPSGTARQYAVQTIAPAVTRLSNLASIVGTLALLYPTIWKPVKFTIDLRRKDHVHATVKQDERNHRHSISRPSLP</sequence>
<dbReference type="EMBL" id="MQTW01000411">
    <property type="protein sequence ID" value="RYC80227.1"/>
    <property type="molecule type" value="Genomic_DNA"/>
</dbReference>
<proteinExistence type="predicted"/>
<gene>
    <name evidence="1" type="ORF">BFJ63_vAg16886</name>
</gene>
<name>A0A4Q2V8E3_FUSOX</name>
<organism evidence="1 2">
    <name type="scientific">Fusarium oxysporum f. sp. narcissi</name>
    <dbReference type="NCBI Taxonomy" id="451672"/>
    <lineage>
        <taxon>Eukaryota</taxon>
        <taxon>Fungi</taxon>
        <taxon>Dikarya</taxon>
        <taxon>Ascomycota</taxon>
        <taxon>Pezizomycotina</taxon>
        <taxon>Sordariomycetes</taxon>
        <taxon>Hypocreomycetidae</taxon>
        <taxon>Hypocreales</taxon>
        <taxon>Nectriaceae</taxon>
        <taxon>Fusarium</taxon>
        <taxon>Fusarium oxysporum species complex</taxon>
    </lineage>
</organism>
<accession>A0A4Q2V8E3</accession>